<gene>
    <name evidence="1" type="ORF">DFQ12_1627</name>
</gene>
<dbReference type="RefSeq" id="WP_120258395.1">
    <property type="nucleotide sequence ID" value="NZ_RAPY01000001.1"/>
</dbReference>
<evidence type="ECO:0000313" key="1">
    <source>
        <dbReference type="EMBL" id="RKE56761.1"/>
    </source>
</evidence>
<accession>A0A420BJ15</accession>
<dbReference type="Pfam" id="PF11013">
    <property type="entry name" value="DUF2851"/>
    <property type="match status" value="1"/>
</dbReference>
<dbReference type="InterPro" id="IPR021272">
    <property type="entry name" value="DUF2851"/>
</dbReference>
<dbReference type="OrthoDB" id="1005072at2"/>
<keyword evidence="2" id="KW-1185">Reference proteome</keyword>
<dbReference type="EMBL" id="RAPY01000001">
    <property type="protein sequence ID" value="RKE56761.1"/>
    <property type="molecule type" value="Genomic_DNA"/>
</dbReference>
<dbReference type="Proteomes" id="UP000286246">
    <property type="component" value="Unassembled WGS sequence"/>
</dbReference>
<evidence type="ECO:0000313" key="2">
    <source>
        <dbReference type="Proteomes" id="UP000286246"/>
    </source>
</evidence>
<proteinExistence type="predicted"/>
<comment type="caution">
    <text evidence="1">The sequence shown here is derived from an EMBL/GenBank/DDBJ whole genome shotgun (WGS) entry which is preliminary data.</text>
</comment>
<reference evidence="1 2" key="1">
    <citation type="submission" date="2018-09" db="EMBL/GenBank/DDBJ databases">
        <title>Genomic Encyclopedia of Type Strains, Phase III (KMG-III): the genomes of soil and plant-associated and newly described type strains.</title>
        <authorList>
            <person name="Whitman W."/>
        </authorList>
    </citation>
    <scope>NUCLEOTIDE SEQUENCE [LARGE SCALE GENOMIC DNA]</scope>
    <source>
        <strain evidence="1 2">CECT 7938</strain>
    </source>
</reference>
<name>A0A420BJ15_SPHD1</name>
<sequence>MVVTENLMQFIWKLRLFNTIGLLSSDGEPLTVINLGQHNLNAGPDFLMAHVTLGDKEWHGNIEVHIRSSDWDRHQHQEDVAYNNVILHVVWINDKIIHRRDGSVIPTILLSEYVDPHLLNKYSTMMNATNWIPCQSQLSSVDSLKKTMWLDALSYERLEMKVQVIFDLLDDYENDWEKVFWIWLCRCMGLKVNAEVFQELGEKLPLPLLHKYRSDILKIEAIFFGTGGFLLSEGDDEYTNLLYEEFIYQQRVHKIAVVNGGWKKLRMRPYNFPELRIAQLVTLFSQKSLSLSTVLSLENVEDARSLFGIEPLNEYWKCRFSLGGNTSSEHSGKIGKGTIDILLVNAVVLFLFAYGKYYGIEKYIDKAIHFMETLPAEKNTIVKRFEEFEWAAENASQSQAILQLKKLYCDKKQCLHCRIGAEILRSG</sequence>
<protein>
    <submittedName>
        <fullName evidence="1">Uncharacterized protein DUF2851</fullName>
    </submittedName>
</protein>
<dbReference type="AlphaFoldDB" id="A0A420BJ15"/>
<organism evidence="1 2">
    <name type="scientific">Sphingobacterium detergens</name>
    <dbReference type="NCBI Taxonomy" id="1145106"/>
    <lineage>
        <taxon>Bacteria</taxon>
        <taxon>Pseudomonadati</taxon>
        <taxon>Bacteroidota</taxon>
        <taxon>Sphingobacteriia</taxon>
        <taxon>Sphingobacteriales</taxon>
        <taxon>Sphingobacteriaceae</taxon>
        <taxon>Sphingobacterium</taxon>
    </lineage>
</organism>